<dbReference type="GO" id="GO:0005829">
    <property type="term" value="C:cytosol"/>
    <property type="evidence" value="ECO:0007669"/>
    <property type="project" value="TreeGrafter"/>
</dbReference>
<dbReference type="EC" id="3.6.1.-" evidence="6"/>
<comment type="cofactor">
    <cofactor evidence="1 6">
        <name>a divalent metal cation</name>
        <dbReference type="ChEBI" id="CHEBI:60240"/>
    </cofactor>
</comment>
<evidence type="ECO:0000256" key="1">
    <source>
        <dbReference type="ARBA" id="ARBA00001968"/>
    </source>
</evidence>
<dbReference type="GO" id="GO:0003723">
    <property type="term" value="F:RNA binding"/>
    <property type="evidence" value="ECO:0007669"/>
    <property type="project" value="UniProtKB-KW"/>
</dbReference>
<keyword evidence="6" id="KW-0540">Nuclease</keyword>
<sequence length="409" mass="46903">MRKPFQNAHNLTSILLTPTFHKKTRTGLRLARLLSTAVPEECSYTETFLSTTAAPRLSIAQFGPPKQVACYSRTSISEFRPNDSSSLRRFIEPTIGTTLTWGLVPFFDRDKGSLRHVHQPTRLDPLLKACLHPHVSRSFLKADVVTTKKVLVSLLHGIGSFNVSFIGGKLYIDQYCAEKRWKISDNGYVGRYGFKRACTALYEQSRQKQAPHGLNDWYGVISRSIGGINLLFAGEIPCIKAPYTGQPDCYMELNCRKLGHRLQKDMKDWYFQAHVMGSSGIFIGYRDTAHVLRKTEFIATQDLLGRLNMPWNPQDSINNLFQVLYVLRNYCQQMFDQRELRNEHRKEDITWRITIRGKFLGGFSIREVAESESEPLRRMDGKVQQKRIGIVPAALIKELQKHIMKEAFQ</sequence>
<comment type="catalytic activity">
    <reaction evidence="4">
        <text>a 5'-end triphospho-ribonucleoside in mRNA + H2O = a 5'-end phospho-ribonucleoside in mRNA + diphosphate + H(+)</text>
        <dbReference type="Rhea" id="RHEA:78683"/>
        <dbReference type="Rhea" id="RHEA-COMP:15692"/>
        <dbReference type="Rhea" id="RHEA-COMP:17164"/>
        <dbReference type="ChEBI" id="CHEBI:15377"/>
        <dbReference type="ChEBI" id="CHEBI:15378"/>
        <dbReference type="ChEBI" id="CHEBI:33019"/>
        <dbReference type="ChEBI" id="CHEBI:138282"/>
        <dbReference type="ChEBI" id="CHEBI:167618"/>
    </reaction>
    <physiologicalReaction direction="left-to-right" evidence="4">
        <dbReference type="Rhea" id="RHEA:78684"/>
    </physiologicalReaction>
</comment>
<accession>A0A9P7UZA9</accession>
<dbReference type="RefSeq" id="XP_043013872.1">
    <property type="nucleotide sequence ID" value="XM_043149268.1"/>
</dbReference>
<dbReference type="PANTHER" id="PTHR12395:SF9">
    <property type="entry name" value="DECAPPING AND EXORIBONUCLEASE PROTEIN"/>
    <property type="match status" value="1"/>
</dbReference>
<evidence type="ECO:0000313" key="8">
    <source>
        <dbReference type="EMBL" id="KAG7097402.1"/>
    </source>
</evidence>
<dbReference type="GO" id="GO:0005634">
    <property type="term" value="C:nucleus"/>
    <property type="evidence" value="ECO:0007669"/>
    <property type="project" value="UniProtKB-SubCell"/>
</dbReference>
<dbReference type="GO" id="GO:0110155">
    <property type="term" value="P:NAD-cap decapping"/>
    <property type="evidence" value="ECO:0007669"/>
    <property type="project" value="TreeGrafter"/>
</dbReference>
<keyword evidence="6" id="KW-0539">Nucleus</keyword>
<dbReference type="KEGG" id="more:E1B28_004752"/>
<dbReference type="EMBL" id="CM032182">
    <property type="protein sequence ID" value="KAG7097402.1"/>
    <property type="molecule type" value="Genomic_DNA"/>
</dbReference>
<dbReference type="Pfam" id="PF08652">
    <property type="entry name" value="RAI1"/>
    <property type="match status" value="1"/>
</dbReference>
<reference evidence="8" key="1">
    <citation type="journal article" date="2021" name="Genome Biol. Evol.">
        <title>The assembled and annotated genome of the fairy-ring fungus Marasmius oreades.</title>
        <authorList>
            <person name="Hiltunen M."/>
            <person name="Ament-Velasquez S.L."/>
            <person name="Johannesson H."/>
        </authorList>
    </citation>
    <scope>NUCLEOTIDE SEQUENCE</scope>
    <source>
        <strain evidence="8">03SP1</strain>
    </source>
</reference>
<keyword evidence="6" id="KW-0694">RNA-binding</keyword>
<dbReference type="GO" id="GO:0004518">
    <property type="term" value="F:nuclease activity"/>
    <property type="evidence" value="ECO:0007669"/>
    <property type="project" value="UniProtKB-KW"/>
</dbReference>
<comment type="function">
    <text evidence="6">Decapping enzyme for NAD-capped RNAs: specifically hydrolyzes the nicotinamide adenine dinucleotide (NAD) cap from a subset of RNAs by removing the entire NAD moiety from the 5'-end of an NAD-capped RNA.</text>
</comment>
<dbReference type="GO" id="GO:0046872">
    <property type="term" value="F:metal ion binding"/>
    <property type="evidence" value="ECO:0007669"/>
    <property type="project" value="UniProtKB-KW"/>
</dbReference>
<evidence type="ECO:0000256" key="4">
    <source>
        <dbReference type="ARBA" id="ARBA00044692"/>
    </source>
</evidence>
<evidence type="ECO:0000256" key="2">
    <source>
        <dbReference type="ARBA" id="ARBA00006562"/>
    </source>
</evidence>
<protein>
    <recommendedName>
        <fullName evidence="6">Decapping nuclease</fullName>
        <ecNumber evidence="6">3.6.1.-</ecNumber>
    </recommendedName>
</protein>
<evidence type="ECO:0000256" key="3">
    <source>
        <dbReference type="ARBA" id="ARBA00044676"/>
    </source>
</evidence>
<comment type="catalytic activity">
    <reaction evidence="3">
        <text>a 5'-end (N(7)-methyl 5'-triphosphoguanosine)-ribonucleoside-ribonucleotide in mRNA + H2O = a (N(7)-methyl 5'-triphosphoguanosine)-nucleoside + a 5'-end phospho-ribonucleoside in mRNA + H(+)</text>
        <dbReference type="Rhea" id="RHEA:66928"/>
        <dbReference type="Rhea" id="RHEA-COMP:15692"/>
        <dbReference type="Rhea" id="RHEA-COMP:17313"/>
        <dbReference type="ChEBI" id="CHEBI:15377"/>
        <dbReference type="ChEBI" id="CHEBI:15378"/>
        <dbReference type="ChEBI" id="CHEBI:138282"/>
        <dbReference type="ChEBI" id="CHEBI:172876"/>
        <dbReference type="ChEBI" id="CHEBI:172877"/>
    </reaction>
    <physiologicalReaction direction="left-to-right" evidence="3">
        <dbReference type="Rhea" id="RHEA:66929"/>
    </physiologicalReaction>
</comment>
<evidence type="ECO:0000259" key="7">
    <source>
        <dbReference type="Pfam" id="PF08652"/>
    </source>
</evidence>
<gene>
    <name evidence="8" type="ORF">E1B28_004752</name>
</gene>
<dbReference type="OrthoDB" id="3034866at2759"/>
<dbReference type="InterPro" id="IPR039039">
    <property type="entry name" value="RAI1-like_fam"/>
</dbReference>
<comment type="catalytic activity">
    <reaction evidence="5">
        <text>a 5'-end NAD(+)-phospho-ribonucleoside in mRNA + H2O = a 5'-end phospho-ribonucleoside in mRNA + NAD(+) + H(+)</text>
        <dbReference type="Rhea" id="RHEA:60880"/>
        <dbReference type="Rhea" id="RHEA-COMP:15692"/>
        <dbReference type="Rhea" id="RHEA-COMP:15698"/>
        <dbReference type="ChEBI" id="CHEBI:15377"/>
        <dbReference type="ChEBI" id="CHEBI:15378"/>
        <dbReference type="ChEBI" id="CHEBI:57540"/>
        <dbReference type="ChEBI" id="CHEBI:138282"/>
        <dbReference type="ChEBI" id="CHEBI:144029"/>
    </reaction>
    <physiologicalReaction direction="left-to-right" evidence="5">
        <dbReference type="Rhea" id="RHEA:60881"/>
    </physiologicalReaction>
</comment>
<name>A0A9P7UZA9_9AGAR</name>
<comment type="subcellular location">
    <subcellularLocation>
        <location evidence="6">Nucleus</location>
    </subcellularLocation>
</comment>
<dbReference type="GO" id="GO:0000956">
    <property type="term" value="P:nuclear-transcribed mRNA catabolic process"/>
    <property type="evidence" value="ECO:0007669"/>
    <property type="project" value="TreeGrafter"/>
</dbReference>
<dbReference type="GO" id="GO:0034353">
    <property type="term" value="F:mRNA 5'-diphosphatase activity"/>
    <property type="evidence" value="ECO:0007669"/>
    <property type="project" value="TreeGrafter"/>
</dbReference>
<evidence type="ECO:0000256" key="5">
    <source>
        <dbReference type="ARBA" id="ARBA00048124"/>
    </source>
</evidence>
<evidence type="ECO:0000256" key="6">
    <source>
        <dbReference type="RuleBase" id="RU367113"/>
    </source>
</evidence>
<keyword evidence="6" id="KW-0378">Hydrolase</keyword>
<keyword evidence="6" id="KW-0479">Metal-binding</keyword>
<dbReference type="PANTHER" id="PTHR12395">
    <property type="entry name" value="DOM-3 RELATED"/>
    <property type="match status" value="1"/>
</dbReference>
<evidence type="ECO:0000313" key="9">
    <source>
        <dbReference type="Proteomes" id="UP001049176"/>
    </source>
</evidence>
<dbReference type="GO" id="GO:0000166">
    <property type="term" value="F:nucleotide binding"/>
    <property type="evidence" value="ECO:0007669"/>
    <property type="project" value="UniProtKB-KW"/>
</dbReference>
<dbReference type="InterPro" id="IPR013961">
    <property type="entry name" value="RAI1"/>
</dbReference>
<proteinExistence type="inferred from homology"/>
<comment type="similarity">
    <text evidence="2 6">Belongs to the DXO/Dom3Z family.</text>
</comment>
<keyword evidence="9" id="KW-1185">Reference proteome</keyword>
<dbReference type="AlphaFoldDB" id="A0A9P7UZA9"/>
<comment type="caution">
    <text evidence="8">The sequence shown here is derived from an EMBL/GenBank/DDBJ whole genome shotgun (WGS) entry which is preliminary data.</text>
</comment>
<feature type="domain" description="RAI1-like" evidence="7">
    <location>
        <begin position="65"/>
        <end position="369"/>
    </location>
</feature>
<organism evidence="8 9">
    <name type="scientific">Marasmius oreades</name>
    <name type="common">fairy-ring Marasmius</name>
    <dbReference type="NCBI Taxonomy" id="181124"/>
    <lineage>
        <taxon>Eukaryota</taxon>
        <taxon>Fungi</taxon>
        <taxon>Dikarya</taxon>
        <taxon>Basidiomycota</taxon>
        <taxon>Agaricomycotina</taxon>
        <taxon>Agaricomycetes</taxon>
        <taxon>Agaricomycetidae</taxon>
        <taxon>Agaricales</taxon>
        <taxon>Marasmiineae</taxon>
        <taxon>Marasmiaceae</taxon>
        <taxon>Marasmius</taxon>
    </lineage>
</organism>
<dbReference type="Proteomes" id="UP001049176">
    <property type="component" value="Chromosome 2"/>
</dbReference>
<keyword evidence="6" id="KW-0547">Nucleotide-binding</keyword>
<dbReference type="GeneID" id="66073828"/>